<keyword evidence="2" id="KW-0732">Signal</keyword>
<evidence type="ECO:0000256" key="2">
    <source>
        <dbReference type="SAM" id="SignalP"/>
    </source>
</evidence>
<name>A0A8J7Z279_9CYAN</name>
<dbReference type="Proteomes" id="UP000646053">
    <property type="component" value="Unassembled WGS sequence"/>
</dbReference>
<protein>
    <submittedName>
        <fullName evidence="3">Uncharacterized protein</fullName>
    </submittedName>
</protein>
<feature type="chain" id="PRO_5035216591" evidence="2">
    <location>
        <begin position="29"/>
        <end position="86"/>
    </location>
</feature>
<accession>A0A8J7Z279</accession>
<organism evidence="3 4">
    <name type="scientific">Myxacorys almedinensis A</name>
    <dbReference type="NCBI Taxonomy" id="2690445"/>
    <lineage>
        <taxon>Bacteria</taxon>
        <taxon>Bacillati</taxon>
        <taxon>Cyanobacteriota</taxon>
        <taxon>Cyanophyceae</taxon>
        <taxon>Leptolyngbyales</taxon>
        <taxon>Leptolyngbyaceae</taxon>
        <taxon>Myxacorys</taxon>
        <taxon>Myxacorys almedinensis</taxon>
    </lineage>
</organism>
<evidence type="ECO:0000313" key="4">
    <source>
        <dbReference type="Proteomes" id="UP000646053"/>
    </source>
</evidence>
<gene>
    <name evidence="3" type="ORF">GS601_05925</name>
</gene>
<reference evidence="3" key="1">
    <citation type="submission" date="2019-12" db="EMBL/GenBank/DDBJ databases">
        <title>High-Quality draft genome sequences of three cyanobacteria isolated from the limestone walls of the Old Cathedral of Coimbra.</title>
        <authorList>
            <person name="Tiago I."/>
            <person name="Soares F."/>
            <person name="Portugal A."/>
        </authorList>
    </citation>
    <scope>NUCLEOTIDE SEQUENCE</scope>
    <source>
        <strain evidence="3">A</strain>
    </source>
</reference>
<dbReference type="EMBL" id="WVIE01000005">
    <property type="protein sequence ID" value="NDJ16831.1"/>
    <property type="molecule type" value="Genomic_DNA"/>
</dbReference>
<dbReference type="AlphaFoldDB" id="A0A8J7Z279"/>
<dbReference type="RefSeq" id="WP_162422341.1">
    <property type="nucleotide sequence ID" value="NZ_WVIE01000005.1"/>
</dbReference>
<sequence>MSTFSKTAFVATLALGALMGLNMSQVSGAPFRQLADLFLEQASHGFRDPMRSTATKSFGSASDSLYATFEPDPNDPPTTTGGSGTR</sequence>
<evidence type="ECO:0000313" key="3">
    <source>
        <dbReference type="EMBL" id="NDJ16831.1"/>
    </source>
</evidence>
<evidence type="ECO:0000256" key="1">
    <source>
        <dbReference type="SAM" id="MobiDB-lite"/>
    </source>
</evidence>
<keyword evidence="4" id="KW-1185">Reference proteome</keyword>
<proteinExistence type="predicted"/>
<feature type="region of interest" description="Disordered" evidence="1">
    <location>
        <begin position="64"/>
        <end position="86"/>
    </location>
</feature>
<comment type="caution">
    <text evidence="3">The sequence shown here is derived from an EMBL/GenBank/DDBJ whole genome shotgun (WGS) entry which is preliminary data.</text>
</comment>
<feature type="signal peptide" evidence="2">
    <location>
        <begin position="1"/>
        <end position="28"/>
    </location>
</feature>